<dbReference type="InterPro" id="IPR017945">
    <property type="entry name" value="DHBP_synth_RibB-like_a/b_dom"/>
</dbReference>
<evidence type="ECO:0000256" key="4">
    <source>
        <dbReference type="ARBA" id="ARBA00015492"/>
    </source>
</evidence>
<feature type="binding site" evidence="14">
    <location>
        <position position="149"/>
    </location>
    <ligand>
        <name>ATP</name>
        <dbReference type="ChEBI" id="CHEBI:30616"/>
    </ligand>
</feature>
<dbReference type="Gene3D" id="3.90.870.10">
    <property type="entry name" value="DHBP synthase"/>
    <property type="match status" value="1"/>
</dbReference>
<proteinExistence type="inferred from homology"/>
<evidence type="ECO:0000256" key="10">
    <source>
        <dbReference type="ARBA" id="ARBA00022840"/>
    </source>
</evidence>
<reference evidence="16" key="1">
    <citation type="journal article" date="2020" name="mSystems">
        <title>Genome- and Community-Level Interaction Insights into Carbon Utilization and Element Cycling Functions of Hydrothermarchaeota in Hydrothermal Sediment.</title>
        <authorList>
            <person name="Zhou Z."/>
            <person name="Liu Y."/>
            <person name="Xu W."/>
            <person name="Pan J."/>
            <person name="Luo Z.H."/>
            <person name="Li M."/>
        </authorList>
    </citation>
    <scope>NUCLEOTIDE SEQUENCE [LARGE SCALE GENOMIC DNA]</scope>
    <source>
        <strain evidence="16">SpSt-747</strain>
    </source>
</reference>
<evidence type="ECO:0000256" key="3">
    <source>
        <dbReference type="ARBA" id="ARBA00012584"/>
    </source>
</evidence>
<dbReference type="Pfam" id="PF01300">
    <property type="entry name" value="Sua5_yciO_yrdC"/>
    <property type="match status" value="1"/>
</dbReference>
<feature type="binding site" evidence="14">
    <location>
        <position position="179"/>
    </location>
    <ligand>
        <name>L-threonine</name>
        <dbReference type="ChEBI" id="CHEBI:57926"/>
    </ligand>
</feature>
<dbReference type="InterPro" id="IPR038385">
    <property type="entry name" value="Sua5/YwlC_C"/>
</dbReference>
<gene>
    <name evidence="16" type="ORF">ENV30_03920</name>
</gene>
<sequence length="323" mass="35011">MTVAEVLQADRKAIQRAASLLREGKLVAFPTETVYGLGACALNPQAVARIFEVKERPLFDPLIVHVATLEMAGEVGEFLDPRALLLVKRFWPGPLTLVLPKRPTIPDIVTAGLPTVGVRMPAHPVALELIREAGVPVAAPSANLFGHLSPTTAAHVVKQIGDRIDLVLDGGQCPIGVESTVLELLEEPVLLRPGGIPLEDLERVIGKIRIGSLKDSPRAPGQLPFHYAPRVPLCIVPQEMPPPPGFRVGLLAFQVVRHPEWFVKVEILSSNGDLREAAANFFACLHRLEEAGLDLIFAEPVPEVGLGRAIMDRLRKAEAKTLQ</sequence>
<accession>A0A7V3YG37</accession>
<keyword evidence="7 13" id="KW-0819">tRNA processing</keyword>
<evidence type="ECO:0000259" key="15">
    <source>
        <dbReference type="PROSITE" id="PS51163"/>
    </source>
</evidence>
<feature type="binding site" evidence="14">
    <location>
        <position position="33"/>
    </location>
    <ligand>
        <name>L-threonine</name>
        <dbReference type="ChEBI" id="CHEBI:57926"/>
    </ligand>
</feature>
<feature type="binding site" evidence="14">
    <location>
        <position position="115"/>
    </location>
    <ligand>
        <name>ATP</name>
        <dbReference type="ChEBI" id="CHEBI:30616"/>
    </ligand>
</feature>
<evidence type="ECO:0000256" key="6">
    <source>
        <dbReference type="ARBA" id="ARBA00022679"/>
    </source>
</evidence>
<feature type="binding site" evidence="14">
    <location>
        <position position="119"/>
    </location>
    <ligand>
        <name>L-threonine</name>
        <dbReference type="ChEBI" id="CHEBI:57926"/>
    </ligand>
</feature>
<comment type="similarity">
    <text evidence="2 13">Belongs to the SUA5 family.</text>
</comment>
<dbReference type="PANTHER" id="PTHR17490:SF16">
    <property type="entry name" value="THREONYLCARBAMOYL-AMP SYNTHASE"/>
    <property type="match status" value="1"/>
</dbReference>
<keyword evidence="10 13" id="KW-0067">ATP-binding</keyword>
<keyword evidence="8 13" id="KW-0548">Nucleotidyltransferase</keyword>
<dbReference type="PIRSF" id="PIRSF004930">
    <property type="entry name" value="Tln_factor_SUA5"/>
    <property type="match status" value="1"/>
</dbReference>
<feature type="binding site" evidence="14">
    <location>
        <position position="65"/>
    </location>
    <ligand>
        <name>L-threonine</name>
        <dbReference type="ChEBI" id="CHEBI:57926"/>
    </ligand>
</feature>
<evidence type="ECO:0000256" key="14">
    <source>
        <dbReference type="PIRSR" id="PIRSR004930-1"/>
    </source>
</evidence>
<evidence type="ECO:0000313" key="16">
    <source>
        <dbReference type="EMBL" id="HGI30440.1"/>
    </source>
</evidence>
<dbReference type="NCBIfam" id="TIGR00057">
    <property type="entry name" value="L-threonylcarbamoyladenylate synthase"/>
    <property type="match status" value="1"/>
</dbReference>
<name>A0A7V3YG37_9BACT</name>
<dbReference type="Pfam" id="PF03481">
    <property type="entry name" value="Sua5_C"/>
    <property type="match status" value="1"/>
</dbReference>
<dbReference type="AlphaFoldDB" id="A0A7V3YG37"/>
<dbReference type="EC" id="2.7.7.87" evidence="3 13"/>
<dbReference type="InterPro" id="IPR010923">
    <property type="entry name" value="T(6)A37_SUA5"/>
</dbReference>
<comment type="subcellular location">
    <subcellularLocation>
        <location evidence="1 13">Cytoplasm</location>
    </subcellularLocation>
</comment>
<evidence type="ECO:0000256" key="7">
    <source>
        <dbReference type="ARBA" id="ARBA00022694"/>
    </source>
</evidence>
<feature type="binding site" evidence="14">
    <location>
        <position position="227"/>
    </location>
    <ligand>
        <name>ATP</name>
        <dbReference type="ChEBI" id="CHEBI:30616"/>
    </ligand>
</feature>
<dbReference type="InterPro" id="IPR005145">
    <property type="entry name" value="Sua5_C"/>
</dbReference>
<evidence type="ECO:0000256" key="1">
    <source>
        <dbReference type="ARBA" id="ARBA00004496"/>
    </source>
</evidence>
<dbReference type="GO" id="GO:0006450">
    <property type="term" value="P:regulation of translational fidelity"/>
    <property type="evidence" value="ECO:0007669"/>
    <property type="project" value="TreeGrafter"/>
</dbReference>
<dbReference type="GO" id="GO:0008033">
    <property type="term" value="P:tRNA processing"/>
    <property type="evidence" value="ECO:0007669"/>
    <property type="project" value="UniProtKB-KW"/>
</dbReference>
<dbReference type="PROSITE" id="PS51163">
    <property type="entry name" value="YRDC"/>
    <property type="match status" value="1"/>
</dbReference>
<evidence type="ECO:0000256" key="11">
    <source>
        <dbReference type="ARBA" id="ARBA00029774"/>
    </source>
</evidence>
<evidence type="ECO:0000256" key="9">
    <source>
        <dbReference type="ARBA" id="ARBA00022741"/>
    </source>
</evidence>
<dbReference type="PANTHER" id="PTHR17490">
    <property type="entry name" value="SUA5"/>
    <property type="match status" value="1"/>
</dbReference>
<keyword evidence="9 13" id="KW-0547">Nucleotide-binding</keyword>
<comment type="catalytic activity">
    <reaction evidence="12 13">
        <text>L-threonine + hydrogencarbonate + ATP = L-threonylcarbamoyladenylate + diphosphate + H2O</text>
        <dbReference type="Rhea" id="RHEA:36407"/>
        <dbReference type="ChEBI" id="CHEBI:15377"/>
        <dbReference type="ChEBI" id="CHEBI:17544"/>
        <dbReference type="ChEBI" id="CHEBI:30616"/>
        <dbReference type="ChEBI" id="CHEBI:33019"/>
        <dbReference type="ChEBI" id="CHEBI:57926"/>
        <dbReference type="ChEBI" id="CHEBI:73682"/>
        <dbReference type="EC" id="2.7.7.87"/>
    </reaction>
</comment>
<dbReference type="InterPro" id="IPR050156">
    <property type="entry name" value="TC-AMP_synthase_SUA5"/>
</dbReference>
<dbReference type="GO" id="GO:0005737">
    <property type="term" value="C:cytoplasm"/>
    <property type="evidence" value="ECO:0007669"/>
    <property type="project" value="UniProtKB-SubCell"/>
</dbReference>
<dbReference type="GO" id="GO:0003725">
    <property type="term" value="F:double-stranded RNA binding"/>
    <property type="evidence" value="ECO:0007669"/>
    <property type="project" value="UniProtKB-UniRule"/>
</dbReference>
<feature type="binding site" evidence="14">
    <location>
        <position position="56"/>
    </location>
    <ligand>
        <name>ATP</name>
        <dbReference type="ChEBI" id="CHEBI:30616"/>
    </ligand>
</feature>
<feature type="domain" description="YrdC-like" evidence="15">
    <location>
        <begin position="11"/>
        <end position="196"/>
    </location>
</feature>
<comment type="caution">
    <text evidence="16">The sequence shown here is derived from an EMBL/GenBank/DDBJ whole genome shotgun (WGS) entry which is preliminary data.</text>
</comment>
<dbReference type="GO" id="GO:0061710">
    <property type="term" value="F:L-threonylcarbamoyladenylate synthase"/>
    <property type="evidence" value="ECO:0007669"/>
    <property type="project" value="UniProtKB-EC"/>
</dbReference>
<evidence type="ECO:0000256" key="8">
    <source>
        <dbReference type="ARBA" id="ARBA00022695"/>
    </source>
</evidence>
<evidence type="ECO:0000256" key="5">
    <source>
        <dbReference type="ARBA" id="ARBA00022490"/>
    </source>
</evidence>
<evidence type="ECO:0000256" key="12">
    <source>
        <dbReference type="ARBA" id="ARBA00048366"/>
    </source>
</evidence>
<feature type="binding site" evidence="14">
    <location>
        <position position="141"/>
    </location>
    <ligand>
        <name>ATP</name>
        <dbReference type="ChEBI" id="CHEBI:30616"/>
    </ligand>
</feature>
<dbReference type="GO" id="GO:0005524">
    <property type="term" value="F:ATP binding"/>
    <property type="evidence" value="ECO:0007669"/>
    <property type="project" value="UniProtKB-UniRule"/>
</dbReference>
<protein>
    <recommendedName>
        <fullName evidence="4 13">Threonylcarbamoyl-AMP synthase</fullName>
        <shortName evidence="13">TC-AMP synthase</shortName>
        <ecNumber evidence="3 13">2.7.7.87</ecNumber>
    </recommendedName>
    <alternativeName>
        <fullName evidence="11 13">L-threonylcarbamoyladenylate synthase</fullName>
    </alternativeName>
</protein>
<dbReference type="SUPFAM" id="SSF55821">
    <property type="entry name" value="YrdC/RibB"/>
    <property type="match status" value="1"/>
</dbReference>
<dbReference type="InterPro" id="IPR006070">
    <property type="entry name" value="Sua5-like_dom"/>
</dbReference>
<dbReference type="FunFam" id="3.90.870.10:FF:000009">
    <property type="entry name" value="Threonylcarbamoyl-AMP synthase, putative"/>
    <property type="match status" value="1"/>
</dbReference>
<keyword evidence="6 13" id="KW-0808">Transferase</keyword>
<keyword evidence="5 13" id="KW-0963">Cytoplasm</keyword>
<evidence type="ECO:0000256" key="2">
    <source>
        <dbReference type="ARBA" id="ARBA00007663"/>
    </source>
</evidence>
<evidence type="ECO:0000256" key="13">
    <source>
        <dbReference type="PIRNR" id="PIRNR004930"/>
    </source>
</evidence>
<dbReference type="EMBL" id="DTFV01000057">
    <property type="protein sequence ID" value="HGI30440.1"/>
    <property type="molecule type" value="Genomic_DNA"/>
</dbReference>
<dbReference type="Gene3D" id="3.40.50.11030">
    <property type="entry name" value="Threonylcarbamoyl-AMP synthase, C-terminal domain"/>
    <property type="match status" value="1"/>
</dbReference>
<dbReference type="GO" id="GO:0000049">
    <property type="term" value="F:tRNA binding"/>
    <property type="evidence" value="ECO:0007669"/>
    <property type="project" value="TreeGrafter"/>
</dbReference>
<feature type="binding site" evidence="14">
    <location>
        <position position="192"/>
    </location>
    <ligand>
        <name>ATP</name>
        <dbReference type="ChEBI" id="CHEBI:30616"/>
    </ligand>
</feature>
<organism evidence="16">
    <name type="scientific">Candidatus Caldatribacterium californiense</name>
    <dbReference type="NCBI Taxonomy" id="1454726"/>
    <lineage>
        <taxon>Bacteria</taxon>
        <taxon>Pseudomonadati</taxon>
        <taxon>Atribacterota</taxon>
        <taxon>Atribacteria</taxon>
        <taxon>Atribacterales</taxon>
        <taxon>Candidatus Caldatribacteriaceae</taxon>
        <taxon>Candidatus Caldatribacterium</taxon>
    </lineage>
</organism>
<feature type="binding site" evidence="14">
    <location>
        <position position="139"/>
    </location>
    <ligand>
        <name>L-threonine</name>
        <dbReference type="ChEBI" id="CHEBI:57926"/>
    </ligand>
</feature>
<comment type="function">
    <text evidence="13">Required for the formation of a threonylcarbamoyl group on adenosine at position 37 (t(6)A37) in tRNAs that read codons beginning with adenine.</text>
</comment>